<gene>
    <name evidence="1" type="ORF">BG61_41180</name>
</gene>
<evidence type="ECO:0000313" key="2">
    <source>
        <dbReference type="Proteomes" id="UP000027466"/>
    </source>
</evidence>
<dbReference type="Proteomes" id="UP000027466">
    <property type="component" value="Unassembled WGS sequence"/>
</dbReference>
<proteinExistence type="predicted"/>
<protein>
    <submittedName>
        <fullName evidence="1">Uncharacterized protein</fullName>
    </submittedName>
</protein>
<name>A0A069PCY8_9BURK</name>
<dbReference type="EMBL" id="JFHC01000092">
    <property type="protein sequence ID" value="KDR38392.1"/>
    <property type="molecule type" value="Genomic_DNA"/>
</dbReference>
<accession>A0A069PCY8</accession>
<sequence>MHVGPVARGQALQLQKTVRSLLKCRVRVVPVTNEIAAQPLIEGPLIAAASIATLPNWWDFSAELAERDIKVTKRQ</sequence>
<reference evidence="1 2" key="1">
    <citation type="submission" date="2014-03" db="EMBL/GenBank/DDBJ databases">
        <title>Draft Genome Sequences of Four Burkholderia Strains.</title>
        <authorList>
            <person name="Liu X.Y."/>
            <person name="Li C.X."/>
            <person name="Xu J.H."/>
        </authorList>
    </citation>
    <scope>NUCLEOTIDE SEQUENCE [LARGE SCALE GENOMIC DNA]</scope>
    <source>
        <strain evidence="1 2">DSM 50014</strain>
    </source>
</reference>
<evidence type="ECO:0000313" key="1">
    <source>
        <dbReference type="EMBL" id="KDR38392.1"/>
    </source>
</evidence>
<organism evidence="1 2">
    <name type="scientific">Caballeronia glathei</name>
    <dbReference type="NCBI Taxonomy" id="60547"/>
    <lineage>
        <taxon>Bacteria</taxon>
        <taxon>Pseudomonadati</taxon>
        <taxon>Pseudomonadota</taxon>
        <taxon>Betaproteobacteria</taxon>
        <taxon>Burkholderiales</taxon>
        <taxon>Burkholderiaceae</taxon>
        <taxon>Caballeronia</taxon>
    </lineage>
</organism>
<keyword evidence="2" id="KW-1185">Reference proteome</keyword>
<comment type="caution">
    <text evidence="1">The sequence shown here is derived from an EMBL/GenBank/DDBJ whole genome shotgun (WGS) entry which is preliminary data.</text>
</comment>
<dbReference type="AlphaFoldDB" id="A0A069PCY8"/>